<dbReference type="Proteomes" id="UP000269198">
    <property type="component" value="Unassembled WGS sequence"/>
</dbReference>
<gene>
    <name evidence="3" type="ORF">EFW17_14240</name>
</gene>
<dbReference type="InterPro" id="IPR041657">
    <property type="entry name" value="HTH_17"/>
</dbReference>
<evidence type="ECO:0000313" key="3">
    <source>
        <dbReference type="EMBL" id="RNL84055.1"/>
    </source>
</evidence>
<sequence length="181" mass="19155">MQCPCVHGVLGISGRCSSVRPLAPLNGGEKSWRCGQIEWRSRLPACRSAIGAVASTVARPRVLAATGRAGHPENHPIGGATPDGSDRMTARTPGSSSLAHEAEPLVTVKEVAALLHVSTETVLTWVRTGRLPTTPPRRHAGDRPPVFGAAACRARWPWGWPRRQSSLTTGGERCHLGPDGA</sequence>
<protein>
    <submittedName>
        <fullName evidence="3">DNA-binding protein</fullName>
    </submittedName>
</protein>
<keyword evidence="4" id="KW-1185">Reference proteome</keyword>
<evidence type="ECO:0000259" key="2">
    <source>
        <dbReference type="Pfam" id="PF12728"/>
    </source>
</evidence>
<comment type="caution">
    <text evidence="3">The sequence shown here is derived from an EMBL/GenBank/DDBJ whole genome shotgun (WGS) entry which is preliminary data.</text>
</comment>
<accession>A0A3N0E883</accession>
<feature type="domain" description="Helix-turn-helix" evidence="2">
    <location>
        <begin position="105"/>
        <end position="134"/>
    </location>
</feature>
<dbReference type="EMBL" id="RJMB01000013">
    <property type="protein sequence ID" value="RNL84055.1"/>
    <property type="molecule type" value="Genomic_DNA"/>
</dbReference>
<dbReference type="Pfam" id="PF12728">
    <property type="entry name" value="HTH_17"/>
    <property type="match status" value="1"/>
</dbReference>
<feature type="region of interest" description="Disordered" evidence="1">
    <location>
        <begin position="68"/>
        <end position="99"/>
    </location>
</feature>
<evidence type="ECO:0000256" key="1">
    <source>
        <dbReference type="SAM" id="MobiDB-lite"/>
    </source>
</evidence>
<dbReference type="GO" id="GO:0003677">
    <property type="term" value="F:DNA binding"/>
    <property type="evidence" value="ECO:0007669"/>
    <property type="project" value="UniProtKB-KW"/>
</dbReference>
<name>A0A3N0E883_9ACTN</name>
<proteinExistence type="predicted"/>
<organism evidence="3 4">
    <name type="scientific">Halostreptopolyspora alba</name>
    <dbReference type="NCBI Taxonomy" id="2487137"/>
    <lineage>
        <taxon>Bacteria</taxon>
        <taxon>Bacillati</taxon>
        <taxon>Actinomycetota</taxon>
        <taxon>Actinomycetes</taxon>
        <taxon>Streptosporangiales</taxon>
        <taxon>Nocardiopsidaceae</taxon>
        <taxon>Halostreptopolyspora</taxon>
    </lineage>
</organism>
<reference evidence="3 4" key="1">
    <citation type="submission" date="2018-11" db="EMBL/GenBank/DDBJ databases">
        <title>The genome draft of YIM 96095.</title>
        <authorList>
            <person name="Tang S.-K."/>
            <person name="Chunyu W.-X."/>
            <person name="Feng Y.-Z."/>
        </authorList>
    </citation>
    <scope>NUCLEOTIDE SEQUENCE [LARGE SCALE GENOMIC DNA]</scope>
    <source>
        <strain evidence="3 4">YIM 96095</strain>
    </source>
</reference>
<dbReference type="InterPro" id="IPR009061">
    <property type="entry name" value="DNA-bd_dom_put_sf"/>
</dbReference>
<evidence type="ECO:0000313" key="4">
    <source>
        <dbReference type="Proteomes" id="UP000269198"/>
    </source>
</evidence>
<dbReference type="SUPFAM" id="SSF46955">
    <property type="entry name" value="Putative DNA-binding domain"/>
    <property type="match status" value="1"/>
</dbReference>
<dbReference type="AlphaFoldDB" id="A0A3N0E883"/>
<keyword evidence="3" id="KW-0238">DNA-binding</keyword>